<keyword evidence="2" id="KW-0732">Signal</keyword>
<evidence type="ECO:0000256" key="1">
    <source>
        <dbReference type="SAM" id="MobiDB-lite"/>
    </source>
</evidence>
<gene>
    <name evidence="3" type="ORF">FOL47_003217</name>
</gene>
<sequence>MSVPSGASRMLLHFTLLFNALGGNGQDEPTGRDSFQRHLRIKDVGVDIVVQDWDDAQTYPEKVLVKMPSSFAVEHKSEQIQAAQKVCELPITPDPKSVEDRGEISLCHIEVTKPPRAGYDKKDGKYVIYIEGVVHNKPMTIELDTFYDKTDLGKRLFVSHFTTLFNLYHEKRGNKDVAIPPVSLRWLMEAGKPWWNQKLEKIDLSRAGLSIELEEGVSGLGKKKERLEVDWYSAHEETLGVRSSAKEGGQVHEITKLHVLANACYDSAGDGKESVSRSFGTFATTRNITFAIVHRKEGSSMTCRESMEILSPFAMLHEDIISSVGTKVMSFVKKAEEVGMLASAFRRAGDRKPDDTFKTYMTVPAKAPMAKELIELKSTPKREKGHECHILPDGIIDTKLFPRNPNRIQAKPGTWKEVDHKDGKTTRRFNGVVIVTYGEHVVEQEVRIDLEGNDQEQLDQLRRVLLTNAYATKDDNDNVDSEDTDRMNTLRELPGGVLDEEEGGESAVVKGHNSDIINDGHEEIRDHSTTIAREELAEDEDGNEDDDDTTITVLQGDTEELTDEEKEVVLDPEEEEEKPQCEVKADGASCQMTSQRDEEMVEEKDDEGLGPDLDIDETFQDDEQEPITIIIPKDAYIPTELRYHGDVPLINDNVGAKLMKNGDLKCKKLWKKSKSKPTRVNVKGGNWMVVGNVASGSIMVDFAHIEKTYAIEAQIKFKKEDRYDSLPQDVLAILGVTELDSFPDLDDRYSGKLYNVMMELDLHQRIPKILTDKRMDPHAHRGAILREDGLIETHLFPKTDGKNSQLVYPEVKSIEGTWTYQGSRAKGKVQVHYGDAQPLVDVELQFANDEVPDDAIAFLGMEKKTFLQRAARKTDEVLGIRKPPPPRVLGIDQNKKFMGKKNKVLVTIAKTTPKIPKALLLKLKNELGIDEPKRGLEMEGWLREDGTILSNVFAPLKKDKVFYAKIVKGTWTVKGKRQAWGKVHVLYKEGIAPLRMDVQLKFFENIPNSAFRALELQDKQSLWGRIKSRNGALETSRKK</sequence>
<dbReference type="Proteomes" id="UP000591131">
    <property type="component" value="Unassembled WGS sequence"/>
</dbReference>
<feature type="chain" id="PRO_5029722712" evidence="2">
    <location>
        <begin position="26"/>
        <end position="1039"/>
    </location>
</feature>
<dbReference type="OrthoDB" id="437329at2759"/>
<name>A0A7J6M9V6_PERCH</name>
<comment type="caution">
    <text evidence="3">The sequence shown here is derived from an EMBL/GenBank/DDBJ whole genome shotgun (WGS) entry which is preliminary data.</text>
</comment>
<feature type="region of interest" description="Disordered" evidence="1">
    <location>
        <begin position="569"/>
        <end position="593"/>
    </location>
</feature>
<evidence type="ECO:0000313" key="4">
    <source>
        <dbReference type="Proteomes" id="UP000591131"/>
    </source>
</evidence>
<protein>
    <submittedName>
        <fullName evidence="3">Uncharacterized protein</fullName>
    </submittedName>
</protein>
<dbReference type="EMBL" id="JAAPAO010000199">
    <property type="protein sequence ID" value="KAF4667990.1"/>
    <property type="molecule type" value="Genomic_DNA"/>
</dbReference>
<evidence type="ECO:0000313" key="3">
    <source>
        <dbReference type="EMBL" id="KAF4667990.1"/>
    </source>
</evidence>
<feature type="signal peptide" evidence="2">
    <location>
        <begin position="1"/>
        <end position="25"/>
    </location>
</feature>
<evidence type="ECO:0000256" key="2">
    <source>
        <dbReference type="SAM" id="SignalP"/>
    </source>
</evidence>
<keyword evidence="4" id="KW-1185">Reference proteome</keyword>
<accession>A0A7J6M9V6</accession>
<reference evidence="3 4" key="1">
    <citation type="submission" date="2020-04" db="EMBL/GenBank/DDBJ databases">
        <title>Perkinsus chesapeaki whole genome sequence.</title>
        <authorList>
            <person name="Bogema D.R."/>
        </authorList>
    </citation>
    <scope>NUCLEOTIDE SEQUENCE [LARGE SCALE GENOMIC DNA]</scope>
    <source>
        <strain evidence="3">ATCC PRA-425</strain>
    </source>
</reference>
<organism evidence="3 4">
    <name type="scientific">Perkinsus chesapeaki</name>
    <name type="common">Clam parasite</name>
    <name type="synonym">Perkinsus andrewsi</name>
    <dbReference type="NCBI Taxonomy" id="330153"/>
    <lineage>
        <taxon>Eukaryota</taxon>
        <taxon>Sar</taxon>
        <taxon>Alveolata</taxon>
        <taxon>Perkinsozoa</taxon>
        <taxon>Perkinsea</taxon>
        <taxon>Perkinsida</taxon>
        <taxon>Perkinsidae</taxon>
        <taxon>Perkinsus</taxon>
    </lineage>
</organism>
<dbReference type="AlphaFoldDB" id="A0A7J6M9V6"/>
<proteinExistence type="predicted"/>